<protein>
    <submittedName>
        <fullName evidence="2">Uncharacterized protein</fullName>
    </submittedName>
</protein>
<feature type="region of interest" description="Disordered" evidence="1">
    <location>
        <begin position="218"/>
        <end position="238"/>
    </location>
</feature>
<reference evidence="2" key="2">
    <citation type="submission" date="2021-08" db="EMBL/GenBank/DDBJ databases">
        <authorList>
            <person name="Gostincar C."/>
            <person name="Sun X."/>
            <person name="Song Z."/>
            <person name="Gunde-Cimerman N."/>
        </authorList>
    </citation>
    <scope>NUCLEOTIDE SEQUENCE</scope>
    <source>
        <strain evidence="2">EXF-9911</strain>
    </source>
</reference>
<gene>
    <name evidence="2" type="ORF">KCU76_g9585</name>
</gene>
<evidence type="ECO:0000256" key="1">
    <source>
        <dbReference type="SAM" id="MobiDB-lite"/>
    </source>
</evidence>
<accession>A0A9P8EFQ4</accession>
<dbReference type="AlphaFoldDB" id="A0A9P8EFQ4"/>
<proteinExistence type="predicted"/>
<organism evidence="2 3">
    <name type="scientific">Aureobasidium melanogenum</name>
    <name type="common">Aureobasidium pullulans var. melanogenum</name>
    <dbReference type="NCBI Taxonomy" id="46634"/>
    <lineage>
        <taxon>Eukaryota</taxon>
        <taxon>Fungi</taxon>
        <taxon>Dikarya</taxon>
        <taxon>Ascomycota</taxon>
        <taxon>Pezizomycotina</taxon>
        <taxon>Dothideomycetes</taxon>
        <taxon>Dothideomycetidae</taxon>
        <taxon>Dothideales</taxon>
        <taxon>Saccotheciaceae</taxon>
        <taxon>Aureobasidium</taxon>
    </lineage>
</organism>
<dbReference type="EMBL" id="JAHFXF010000402">
    <property type="protein sequence ID" value="KAG9688473.1"/>
    <property type="molecule type" value="Genomic_DNA"/>
</dbReference>
<sequence length="266" mass="28804">MFCTSLRRRSSFAPVVPLLIAPSGLATKESLLETHDIALPIPDFPKAVPNTKSKRVLRLLLLSPNNMSEERLPDTVARIRHFVALTGGLDVAIILSLSASKPFASAKDLLNASEIDSMDGVRSYARLQAELMTRTELTWVPILPLAKLNDIVELIKTHAQLISRPKPKPSSALRPVDMLAHCTTDSPLPSLAVNLATDAFSSLDSVAQAAVTHDTSSSSLHDFRGAASSDDSLQSDPGPFSVLEEQLGSEIVANMVDFWVTEWAIE</sequence>
<evidence type="ECO:0000313" key="2">
    <source>
        <dbReference type="EMBL" id="KAG9688473.1"/>
    </source>
</evidence>
<evidence type="ECO:0000313" key="3">
    <source>
        <dbReference type="Proteomes" id="UP000779574"/>
    </source>
</evidence>
<dbReference type="OrthoDB" id="2129069at2759"/>
<dbReference type="Proteomes" id="UP000779574">
    <property type="component" value="Unassembled WGS sequence"/>
</dbReference>
<reference evidence="2" key="1">
    <citation type="journal article" date="2021" name="J Fungi (Basel)">
        <title>Virulence traits and population genomics of the black yeast Aureobasidium melanogenum.</title>
        <authorList>
            <person name="Cernosa A."/>
            <person name="Sun X."/>
            <person name="Gostincar C."/>
            <person name="Fang C."/>
            <person name="Gunde-Cimerman N."/>
            <person name="Song Z."/>
        </authorList>
    </citation>
    <scope>NUCLEOTIDE SEQUENCE</scope>
    <source>
        <strain evidence="2">EXF-9911</strain>
    </source>
</reference>
<comment type="caution">
    <text evidence="2">The sequence shown here is derived from an EMBL/GenBank/DDBJ whole genome shotgun (WGS) entry which is preliminary data.</text>
</comment>
<feature type="non-terminal residue" evidence="2">
    <location>
        <position position="1"/>
    </location>
</feature>
<name>A0A9P8EFQ4_AURME</name>